<evidence type="ECO:0000313" key="2">
    <source>
        <dbReference type="Proteomes" id="UP001165079"/>
    </source>
</evidence>
<protein>
    <submittedName>
        <fullName evidence="1">Uncharacterized protein</fullName>
    </submittedName>
</protein>
<accession>A0A9W6W9R7</accession>
<dbReference type="EMBL" id="BSTX01000002">
    <property type="protein sequence ID" value="GLZ77841.1"/>
    <property type="molecule type" value="Genomic_DNA"/>
</dbReference>
<gene>
    <name evidence="1" type="ORF">Afil01_26480</name>
</gene>
<name>A0A9W6W9R7_9ACTN</name>
<dbReference type="Proteomes" id="UP001165079">
    <property type="component" value="Unassembled WGS sequence"/>
</dbReference>
<comment type="caution">
    <text evidence="1">The sequence shown here is derived from an EMBL/GenBank/DDBJ whole genome shotgun (WGS) entry which is preliminary data.</text>
</comment>
<organism evidence="1 2">
    <name type="scientific">Actinorhabdospora filicis</name>
    <dbReference type="NCBI Taxonomy" id="1785913"/>
    <lineage>
        <taxon>Bacteria</taxon>
        <taxon>Bacillati</taxon>
        <taxon>Actinomycetota</taxon>
        <taxon>Actinomycetes</taxon>
        <taxon>Micromonosporales</taxon>
        <taxon>Micromonosporaceae</taxon>
        <taxon>Actinorhabdospora</taxon>
    </lineage>
</organism>
<evidence type="ECO:0000313" key="1">
    <source>
        <dbReference type="EMBL" id="GLZ77841.1"/>
    </source>
</evidence>
<dbReference type="AlphaFoldDB" id="A0A9W6W9R7"/>
<keyword evidence="2" id="KW-1185">Reference proteome</keyword>
<proteinExistence type="predicted"/>
<reference evidence="1" key="1">
    <citation type="submission" date="2023-03" db="EMBL/GenBank/DDBJ databases">
        <title>Actinorhabdospora filicis NBRC 111898.</title>
        <authorList>
            <person name="Ichikawa N."/>
            <person name="Sato H."/>
            <person name="Tonouchi N."/>
        </authorList>
    </citation>
    <scope>NUCLEOTIDE SEQUENCE</scope>
    <source>
        <strain evidence="1">NBRC 111898</strain>
    </source>
</reference>
<sequence>MNPIGKAADWMLRLVAPKATANAFGVEFAGCCDFKICRFCNSGTPDCWCAGCSGPRCA</sequence>
<dbReference type="RefSeq" id="WP_285663021.1">
    <property type="nucleotide sequence ID" value="NZ_BSTX01000002.1"/>
</dbReference>